<protein>
    <recommendedName>
        <fullName evidence="4">Lipoprotein</fullName>
    </recommendedName>
</protein>
<dbReference type="EMBL" id="FORF01000001">
    <property type="protein sequence ID" value="SFI37782.1"/>
    <property type="molecule type" value="Genomic_DNA"/>
</dbReference>
<keyword evidence="1" id="KW-0732">Signal</keyword>
<reference evidence="3" key="1">
    <citation type="submission" date="2016-10" db="EMBL/GenBank/DDBJ databases">
        <authorList>
            <person name="Varghese N."/>
            <person name="Submissions S."/>
        </authorList>
    </citation>
    <scope>NUCLEOTIDE SEQUENCE [LARGE SCALE GENOMIC DNA]</scope>
    <source>
        <strain evidence="3">DSM 21857</strain>
    </source>
</reference>
<dbReference type="OrthoDB" id="8446614at2"/>
<dbReference type="RefSeq" id="WP_091517738.1">
    <property type="nucleotide sequence ID" value="NZ_FORF01000001.1"/>
</dbReference>
<evidence type="ECO:0000313" key="3">
    <source>
        <dbReference type="Proteomes" id="UP000242763"/>
    </source>
</evidence>
<evidence type="ECO:0000313" key="2">
    <source>
        <dbReference type="EMBL" id="SFI37782.1"/>
    </source>
</evidence>
<feature type="chain" id="PRO_5017263276" description="Lipoprotein" evidence="1">
    <location>
        <begin position="29"/>
        <end position="194"/>
    </location>
</feature>
<gene>
    <name evidence="2" type="ORF">SAMN03080618_00301</name>
</gene>
<dbReference type="PROSITE" id="PS51257">
    <property type="entry name" value="PROKAR_LIPOPROTEIN"/>
    <property type="match status" value="1"/>
</dbReference>
<evidence type="ECO:0000256" key="1">
    <source>
        <dbReference type="SAM" id="SignalP"/>
    </source>
</evidence>
<keyword evidence="3" id="KW-1185">Reference proteome</keyword>
<proteinExistence type="predicted"/>
<feature type="signal peptide" evidence="1">
    <location>
        <begin position="1"/>
        <end position="28"/>
    </location>
</feature>
<evidence type="ECO:0008006" key="4">
    <source>
        <dbReference type="Google" id="ProtNLM"/>
    </source>
</evidence>
<sequence>MAFRFIVGKRLAGLAAAGFMLVAAGCQGGDTLGAMKLPGLGGDSAQAPAQDDRISIEELQAFCPRVAVRDGGAFYDSFPRNVRDDPSKLIYRATIGDMTRSCTYANGMTTITVAVAGRIIPGPQGKTGTVRVPMQVTAIQGTQVVYSQTRNHEVAVSDTAGATQFLMTETNITIPTPTTRNVAVFVGYENSSSR</sequence>
<accession>A0A1I3HQ41</accession>
<dbReference type="AlphaFoldDB" id="A0A1I3HQ41"/>
<dbReference type="Proteomes" id="UP000242763">
    <property type="component" value="Unassembled WGS sequence"/>
</dbReference>
<organism evidence="2 3">
    <name type="scientific">Aquamicrobium aerolatum DSM 21857</name>
    <dbReference type="NCBI Taxonomy" id="1121003"/>
    <lineage>
        <taxon>Bacteria</taxon>
        <taxon>Pseudomonadati</taxon>
        <taxon>Pseudomonadota</taxon>
        <taxon>Alphaproteobacteria</taxon>
        <taxon>Hyphomicrobiales</taxon>
        <taxon>Phyllobacteriaceae</taxon>
        <taxon>Aerobium</taxon>
    </lineage>
</organism>
<dbReference type="STRING" id="1121003.SAMN03080618_00301"/>
<name>A0A1I3HQ41_9HYPH</name>